<protein>
    <submittedName>
        <fullName evidence="6">Proprotein convertase P-domain-containing protein</fullName>
    </submittedName>
</protein>
<dbReference type="SUPFAM" id="SSF49265">
    <property type="entry name" value="Fibronectin type III"/>
    <property type="match status" value="1"/>
</dbReference>
<keyword evidence="2" id="KW-0378">Hydrolase</keyword>
<organism evidence="6 7">
    <name type="scientific">Flavobacterium lacus</name>
    <dbReference type="NCBI Taxonomy" id="1353778"/>
    <lineage>
        <taxon>Bacteria</taxon>
        <taxon>Pseudomonadati</taxon>
        <taxon>Bacteroidota</taxon>
        <taxon>Flavobacteriia</taxon>
        <taxon>Flavobacteriales</taxon>
        <taxon>Flavobacteriaceae</taxon>
        <taxon>Flavobacterium</taxon>
    </lineage>
</organism>
<evidence type="ECO:0000259" key="5">
    <source>
        <dbReference type="PROSITE" id="PS51829"/>
    </source>
</evidence>
<dbReference type="InterPro" id="IPR013783">
    <property type="entry name" value="Ig-like_fold"/>
</dbReference>
<dbReference type="EMBL" id="QLSV01000002">
    <property type="protein sequence ID" value="RAR50469.1"/>
    <property type="molecule type" value="Genomic_DNA"/>
</dbReference>
<gene>
    <name evidence="6" type="ORF">B0I10_102274</name>
</gene>
<evidence type="ECO:0000256" key="1">
    <source>
        <dbReference type="ARBA" id="ARBA00022670"/>
    </source>
</evidence>
<keyword evidence="1" id="KW-0645">Protease</keyword>
<dbReference type="InterPro" id="IPR002884">
    <property type="entry name" value="P_dom"/>
</dbReference>
<dbReference type="CDD" id="cd00063">
    <property type="entry name" value="FN3"/>
    <property type="match status" value="1"/>
</dbReference>
<sequence>MPTTKQILLFLVVVVFSFEMTAQRQNPWQKSSTAVLESQIKVKRTSLVTEFEVFSLDMATFRNQLSNAPKRGSLIGVSNHEVTFPDVDGTTKRYRIYEAPVMHPELQAQFPDIKSYVGVCLDNRSSVIRFSMTIFGLHAMILSPKGTVYIDPYTADLNNYMVYKKKNAISGSSFECLTSDIEIPDDTPVHFSPRNAYDIESNTGIFRTYRLGLACTVEYAQFHINLAGVAGGTVAERDAAVLSAMNVTMTRVNGLFERDMSLTMVIVPNNTNVIFFLPEKPDTLTNSDGGALINEIQPIINAGIGTANYDIGHVFSTGGGGIAQLNSPCGTGKARGVTGQNNPIGDPFDVDYVAHEMGHQYGATHTQNNNCNRTGSTAVEPGSASTILGYAGICSPNVQNNSDDHFHAVSSAQMDSFVAGSGNCSVNISNNNSAPVIQPIPNYTVPRSTPLILPGNATDADGDALTYCWEQIDNQVSTQPPVATATGGPNFRSLSPQTSPDRYLPNLATVLTGVTANTWEVIPSVNRTMNFALTVRDNELINGGQTARANMTVTTNAAAGPFVVNSPNTNVSWLAGSNQTITWDVAGTTANGINTALVDIYLSTNGGTSFPVLVASNVPNDGSETITIPNNVGTQNRIMVRGDNHIFYDVSNTNFTIATSTPTFALAFNGQEDGQNKGVCQGQSVNFDMNYSTIGGFSGNTTFSVSGNPIGTTVVFSPSTISSSGIVQMTLSDTDIVAPGIYQMTVTGTSGSITKAVNLYVEVLNSTFQGISSIAPLDLATGVSNNSVVIEWSADPSATNYDFELASDVDFTTVLVSQNVTTNQYTATNLDENTNYFWRVLPKNSGCQGELSAVFRFTTGSGISCDPIVNSTNVPLTISASGTPTINSTLTIPTNQNQSIDKITVTLNITHTWVSDLTVTLISPTGTQVQLFSGQCGSADNAIATFNDDGITLTCQGTTPAITGTLIPAQALSALIGENTQGTWTLRVFDAFNQDGGSLNSWGITICTIEDTPLSCGDITSVWNGTTWSNGYPVNNVAAVINDDLVISSNLECCSVTINNTAQVVVESGNNLIVENEVSVAGTASLAIENNANLIQITNASNSGILTQFRNTSPLMRLDYVMWSSPVTGAQSLKDFSPLTMNNRFYNYITTTNIYSSVSNPLNLTWTKGVGYLIRMPDNHPTTPTNWTGEFEGQPNNGEIDIDLTYISGTQKYNAIGNPYPSTISAATFLQSNAASIEGTIYFWRKTNNAAGTAYATYTLGGATTTSPTSPVPNGTVQVGQGFIVAAQNVANPTALFSNAMRVDNNSNQSFRSNFGLPFVTQSEMERHRIWLNLTNSNGFFSQMMVGYMSNATNEVDQLIDGKYIGDSQIALSSLVNNEEYVIQGKALPFEVSDVIPLVFRTNISGNFTISLSGVDGLFEGEQLIYLRDNLTGTVHNLKLNDYSFFTEIGVFASRFELLYENVTLGIENPELSNLVMVATGNQQIELQSFAEIIQKIQVFDVLGRTLYQNDAVQRQSFVIPGLRQENQALFLNIELNNGKMLTKKIIF</sequence>
<dbReference type="InterPro" id="IPR024079">
    <property type="entry name" value="MetalloPept_cat_dom_sf"/>
</dbReference>
<dbReference type="Gene3D" id="2.60.40.10">
    <property type="entry name" value="Immunoglobulins"/>
    <property type="match status" value="2"/>
</dbReference>
<dbReference type="PROSITE" id="PS50853">
    <property type="entry name" value="FN3"/>
    <property type="match status" value="1"/>
</dbReference>
<proteinExistence type="predicted"/>
<feature type="region of interest" description="Disordered" evidence="3">
    <location>
        <begin position="480"/>
        <end position="499"/>
    </location>
</feature>
<dbReference type="InterPro" id="IPR036116">
    <property type="entry name" value="FN3_sf"/>
</dbReference>
<evidence type="ECO:0000259" key="4">
    <source>
        <dbReference type="PROSITE" id="PS50853"/>
    </source>
</evidence>
<evidence type="ECO:0000256" key="3">
    <source>
        <dbReference type="SAM" id="MobiDB-lite"/>
    </source>
</evidence>
<evidence type="ECO:0000313" key="6">
    <source>
        <dbReference type="EMBL" id="RAR50469.1"/>
    </source>
</evidence>
<dbReference type="GO" id="GO:0008237">
    <property type="term" value="F:metallopeptidase activity"/>
    <property type="evidence" value="ECO:0007669"/>
    <property type="project" value="InterPro"/>
</dbReference>
<feature type="domain" description="Fibronectin type-III" evidence="4">
    <location>
        <begin position="773"/>
        <end position="862"/>
    </location>
</feature>
<dbReference type="RefSeq" id="WP_112085016.1">
    <property type="nucleotide sequence ID" value="NZ_QLSV01000002.1"/>
</dbReference>
<dbReference type="OrthoDB" id="9792152at2"/>
<dbReference type="GO" id="GO:0004252">
    <property type="term" value="F:serine-type endopeptidase activity"/>
    <property type="evidence" value="ECO:0007669"/>
    <property type="project" value="InterPro"/>
</dbReference>
<dbReference type="Pfam" id="PF13583">
    <property type="entry name" value="Reprolysin_4"/>
    <property type="match status" value="1"/>
</dbReference>
<reference evidence="6 7" key="1">
    <citation type="submission" date="2018-06" db="EMBL/GenBank/DDBJ databases">
        <title>Genomic Encyclopedia of Type Strains, Phase III (KMG-III): the genomes of soil and plant-associated and newly described type strains.</title>
        <authorList>
            <person name="Whitman W."/>
        </authorList>
    </citation>
    <scope>NUCLEOTIDE SEQUENCE [LARGE SCALE GENOMIC DNA]</scope>
    <source>
        <strain evidence="6 7">CGMCC 1.12504</strain>
    </source>
</reference>
<dbReference type="GO" id="GO:0006508">
    <property type="term" value="P:proteolysis"/>
    <property type="evidence" value="ECO:0007669"/>
    <property type="project" value="UniProtKB-KW"/>
</dbReference>
<dbReference type="SUPFAM" id="SSF49785">
    <property type="entry name" value="Galactose-binding domain-like"/>
    <property type="match status" value="1"/>
</dbReference>
<dbReference type="Proteomes" id="UP000249518">
    <property type="component" value="Unassembled WGS sequence"/>
</dbReference>
<dbReference type="Gene3D" id="2.60.120.260">
    <property type="entry name" value="Galactose-binding domain-like"/>
    <property type="match status" value="1"/>
</dbReference>
<dbReference type="InterPro" id="IPR003961">
    <property type="entry name" value="FN3_dom"/>
</dbReference>
<evidence type="ECO:0000313" key="7">
    <source>
        <dbReference type="Proteomes" id="UP000249518"/>
    </source>
</evidence>
<accession>A0A328X583</accession>
<dbReference type="Gene3D" id="3.40.390.10">
    <property type="entry name" value="Collagenase (Catalytic Domain)"/>
    <property type="match status" value="1"/>
</dbReference>
<dbReference type="NCBIfam" id="NF033708">
    <property type="entry name" value="T9SS_Cterm_ChiA"/>
    <property type="match status" value="1"/>
</dbReference>
<dbReference type="PROSITE" id="PS51829">
    <property type="entry name" value="P_HOMO_B"/>
    <property type="match status" value="1"/>
</dbReference>
<dbReference type="InterPro" id="IPR008979">
    <property type="entry name" value="Galactose-bd-like_sf"/>
</dbReference>
<dbReference type="SUPFAM" id="SSF55486">
    <property type="entry name" value="Metalloproteases ('zincins'), catalytic domain"/>
    <property type="match status" value="1"/>
</dbReference>
<comment type="caution">
    <text evidence="6">The sequence shown here is derived from an EMBL/GenBank/DDBJ whole genome shotgun (WGS) entry which is preliminary data.</text>
</comment>
<keyword evidence="7" id="KW-1185">Reference proteome</keyword>
<evidence type="ECO:0000256" key="2">
    <source>
        <dbReference type="ARBA" id="ARBA00022801"/>
    </source>
</evidence>
<dbReference type="Pfam" id="PF01483">
    <property type="entry name" value="P_proprotein"/>
    <property type="match status" value="1"/>
</dbReference>
<name>A0A328X583_9FLAO</name>
<feature type="domain" description="P/Homo B" evidence="5">
    <location>
        <begin position="859"/>
        <end position="1013"/>
    </location>
</feature>